<reference evidence="2" key="1">
    <citation type="journal article" date="2023" name="Mol. Phylogenet. Evol.">
        <title>Genome-scale phylogeny and comparative genomics of the fungal order Sordariales.</title>
        <authorList>
            <person name="Hensen N."/>
            <person name="Bonometti L."/>
            <person name="Westerberg I."/>
            <person name="Brannstrom I.O."/>
            <person name="Guillou S."/>
            <person name="Cros-Aarteil S."/>
            <person name="Calhoun S."/>
            <person name="Haridas S."/>
            <person name="Kuo A."/>
            <person name="Mondo S."/>
            <person name="Pangilinan J."/>
            <person name="Riley R."/>
            <person name="LaButti K."/>
            <person name="Andreopoulos B."/>
            <person name="Lipzen A."/>
            <person name="Chen C."/>
            <person name="Yan M."/>
            <person name="Daum C."/>
            <person name="Ng V."/>
            <person name="Clum A."/>
            <person name="Steindorff A."/>
            <person name="Ohm R.A."/>
            <person name="Martin F."/>
            <person name="Silar P."/>
            <person name="Natvig D.O."/>
            <person name="Lalanne C."/>
            <person name="Gautier V."/>
            <person name="Ament-Velasquez S.L."/>
            <person name="Kruys A."/>
            <person name="Hutchinson M.I."/>
            <person name="Powell A.J."/>
            <person name="Barry K."/>
            <person name="Miller A.N."/>
            <person name="Grigoriev I.V."/>
            <person name="Debuchy R."/>
            <person name="Gladieux P."/>
            <person name="Hiltunen Thoren M."/>
            <person name="Johannesson H."/>
        </authorList>
    </citation>
    <scope>NUCLEOTIDE SEQUENCE</scope>
    <source>
        <strain evidence="2">FGSC 1904</strain>
    </source>
</reference>
<keyword evidence="3" id="KW-1185">Reference proteome</keyword>
<reference evidence="2" key="2">
    <citation type="submission" date="2023-07" db="EMBL/GenBank/DDBJ databases">
        <authorList>
            <consortium name="Lawrence Berkeley National Laboratory"/>
            <person name="Haridas S."/>
            <person name="Hensen N."/>
            <person name="Bonometti L."/>
            <person name="Westerberg I."/>
            <person name="Brannstrom I.O."/>
            <person name="Guillou S."/>
            <person name="Cros-Aarteil S."/>
            <person name="Calhoun S."/>
            <person name="Kuo A."/>
            <person name="Mondo S."/>
            <person name="Pangilinan J."/>
            <person name="Riley R."/>
            <person name="LaButti K."/>
            <person name="Andreopoulos B."/>
            <person name="Lipzen A."/>
            <person name="Chen C."/>
            <person name="Yanf M."/>
            <person name="Daum C."/>
            <person name="Ng V."/>
            <person name="Clum A."/>
            <person name="Steindorff A."/>
            <person name="Ohm R."/>
            <person name="Martin F."/>
            <person name="Silar P."/>
            <person name="Natvig D."/>
            <person name="Lalanne C."/>
            <person name="Gautier V."/>
            <person name="Ament-velasquez S.L."/>
            <person name="Kruys A."/>
            <person name="Hutchinson M.I."/>
            <person name="Powell A.J."/>
            <person name="Barry K."/>
            <person name="Miller A.N."/>
            <person name="Grigoriev I.V."/>
            <person name="Debuchy R."/>
            <person name="Gladieux P."/>
            <person name="Thoren M.H."/>
            <person name="Johannesson H."/>
        </authorList>
    </citation>
    <scope>NUCLEOTIDE SEQUENCE</scope>
    <source>
        <strain evidence="2">FGSC 1904</strain>
    </source>
</reference>
<proteinExistence type="predicted"/>
<accession>A0AAE0NRB8</accession>
<feature type="compositionally biased region" description="Polar residues" evidence="1">
    <location>
        <begin position="359"/>
        <end position="374"/>
    </location>
</feature>
<organism evidence="2 3">
    <name type="scientific">Sordaria brevicollis</name>
    <dbReference type="NCBI Taxonomy" id="83679"/>
    <lineage>
        <taxon>Eukaryota</taxon>
        <taxon>Fungi</taxon>
        <taxon>Dikarya</taxon>
        <taxon>Ascomycota</taxon>
        <taxon>Pezizomycotina</taxon>
        <taxon>Sordariomycetes</taxon>
        <taxon>Sordariomycetidae</taxon>
        <taxon>Sordariales</taxon>
        <taxon>Sordariaceae</taxon>
        <taxon>Sordaria</taxon>
    </lineage>
</organism>
<dbReference type="Proteomes" id="UP001281003">
    <property type="component" value="Unassembled WGS sequence"/>
</dbReference>
<protein>
    <submittedName>
        <fullName evidence="2">Uncharacterized protein</fullName>
    </submittedName>
</protein>
<gene>
    <name evidence="2" type="ORF">B0T20DRAFT_140063</name>
</gene>
<name>A0AAE0NRB8_SORBR</name>
<evidence type="ECO:0000313" key="3">
    <source>
        <dbReference type="Proteomes" id="UP001281003"/>
    </source>
</evidence>
<dbReference type="PANTHER" id="PTHR48125:SF10">
    <property type="entry name" value="OS12G0136300 PROTEIN"/>
    <property type="match status" value="1"/>
</dbReference>
<evidence type="ECO:0000313" key="2">
    <source>
        <dbReference type="EMBL" id="KAK3386282.1"/>
    </source>
</evidence>
<dbReference type="EMBL" id="JAUTDP010000020">
    <property type="protein sequence ID" value="KAK3386282.1"/>
    <property type="molecule type" value="Genomic_DNA"/>
</dbReference>
<feature type="compositionally biased region" description="Pro residues" evidence="1">
    <location>
        <begin position="327"/>
        <end position="336"/>
    </location>
</feature>
<dbReference type="PANTHER" id="PTHR48125">
    <property type="entry name" value="LP07818P1"/>
    <property type="match status" value="1"/>
</dbReference>
<feature type="compositionally biased region" description="Basic residues" evidence="1">
    <location>
        <begin position="418"/>
        <end position="432"/>
    </location>
</feature>
<feature type="region of interest" description="Disordered" evidence="1">
    <location>
        <begin position="292"/>
        <end position="432"/>
    </location>
</feature>
<evidence type="ECO:0000256" key="1">
    <source>
        <dbReference type="SAM" id="MobiDB-lite"/>
    </source>
</evidence>
<feature type="compositionally biased region" description="Pro residues" evidence="1">
    <location>
        <begin position="344"/>
        <end position="354"/>
    </location>
</feature>
<dbReference type="AlphaFoldDB" id="A0AAE0NRB8"/>
<sequence>MATMESFLVGLDKRDLHPLSLFSVPKVWTRSITNSTNLPTCLNLHLGTIEQECNLRQQLNIKTPADIITSPPVMSLPAAAAPAPVEGAASPSSWWQLQQWQPGPIDQIPVPELHKLSHNGTPPRQGPLGDVMDMQLLNLKLYQLQATLRGGTLDARTLFEMAENCEKELEAANGFVPVRVEDYVYLETEERMGSLQDQLMFFEFQCTQWALFQAYRQEHLRRDMNRQELCVAYYRWLLEPLEHYWRVAPYEPRRIGAMTWSWTLCHQLRFVKEFFYDEDRYIPSPDAINAMIFDGGPTPPQSSSPLPAVAPATKAPEAIAPQSSPLAPGPQLPQPADPDALPAPSAPPQPPRDPAAPSNSNRSPDGNDATSVVHQQPARPAKRKRATLSRELRSLAQLGGPGNAVVGLGVDNDDNREHLRRLRRKTHRRAPQ</sequence>
<comment type="caution">
    <text evidence="2">The sequence shown here is derived from an EMBL/GenBank/DDBJ whole genome shotgun (WGS) entry which is preliminary data.</text>
</comment>